<keyword evidence="1" id="KW-0472">Membrane</keyword>
<evidence type="ECO:0000313" key="3">
    <source>
        <dbReference type="Proteomes" id="UP000198564"/>
    </source>
</evidence>
<accession>A0A1H6V2X6</accession>
<proteinExistence type="predicted"/>
<protein>
    <submittedName>
        <fullName evidence="2">Putative membrane protein</fullName>
    </submittedName>
</protein>
<organism evidence="2 3">
    <name type="scientific">Alkalibacterium gilvum</name>
    <dbReference type="NCBI Taxonomy" id="1130080"/>
    <lineage>
        <taxon>Bacteria</taxon>
        <taxon>Bacillati</taxon>
        <taxon>Bacillota</taxon>
        <taxon>Bacilli</taxon>
        <taxon>Lactobacillales</taxon>
        <taxon>Carnobacteriaceae</taxon>
        <taxon>Alkalibacterium</taxon>
    </lineage>
</organism>
<gene>
    <name evidence="2" type="ORF">SAMN04488113_14019</name>
</gene>
<reference evidence="3" key="1">
    <citation type="submission" date="2016-10" db="EMBL/GenBank/DDBJ databases">
        <authorList>
            <person name="Varghese N."/>
            <person name="Submissions S."/>
        </authorList>
    </citation>
    <scope>NUCLEOTIDE SEQUENCE [LARGE SCALE GENOMIC DNA]</scope>
    <source>
        <strain evidence="3">DSM 25751</strain>
    </source>
</reference>
<keyword evidence="1" id="KW-1133">Transmembrane helix</keyword>
<dbReference type="EMBL" id="FNYW01000040">
    <property type="protein sequence ID" value="SEI97324.1"/>
    <property type="molecule type" value="Genomic_DNA"/>
</dbReference>
<keyword evidence="3" id="KW-1185">Reference proteome</keyword>
<evidence type="ECO:0000256" key="1">
    <source>
        <dbReference type="SAM" id="Phobius"/>
    </source>
</evidence>
<dbReference type="AlphaFoldDB" id="A0A1H6V2X6"/>
<dbReference type="Proteomes" id="UP000198564">
    <property type="component" value="Unassembled WGS sequence"/>
</dbReference>
<feature type="transmembrane region" description="Helical" evidence="1">
    <location>
        <begin position="12"/>
        <end position="34"/>
    </location>
</feature>
<sequence length="79" mass="8959">MHHMNGVFGSGMGTMMSGGFFWIVLAIVFLYLLVKKSARNTGHNRQAVEKSAIDILNKEYAKGNISEREYARKKNNLMH</sequence>
<name>A0A1H6V2X6_9LACT</name>
<keyword evidence="1" id="KW-0812">Transmembrane</keyword>
<evidence type="ECO:0000313" key="2">
    <source>
        <dbReference type="EMBL" id="SEI97324.1"/>
    </source>
</evidence>
<dbReference type="OrthoDB" id="2329101at2"/>
<dbReference type="RefSeq" id="WP_091636215.1">
    <property type="nucleotide sequence ID" value="NZ_FNYW01000040.1"/>
</dbReference>